<dbReference type="OrthoDB" id="3028440at2759"/>
<feature type="compositionally biased region" description="Basic and acidic residues" evidence="1">
    <location>
        <begin position="45"/>
        <end position="59"/>
    </location>
</feature>
<protein>
    <submittedName>
        <fullName evidence="2">Uncharacterized protein</fullName>
    </submittedName>
</protein>
<keyword evidence="3" id="KW-1185">Reference proteome</keyword>
<feature type="region of interest" description="Disordered" evidence="1">
    <location>
        <begin position="37"/>
        <end position="67"/>
    </location>
</feature>
<dbReference type="Proteomes" id="UP000297245">
    <property type="component" value="Unassembled WGS sequence"/>
</dbReference>
<name>A0A4S8KUL2_DENBC</name>
<reference evidence="2 3" key="1">
    <citation type="journal article" date="2019" name="Nat. Ecol. Evol.">
        <title>Megaphylogeny resolves global patterns of mushroom evolution.</title>
        <authorList>
            <person name="Varga T."/>
            <person name="Krizsan K."/>
            <person name="Foldi C."/>
            <person name="Dima B."/>
            <person name="Sanchez-Garcia M."/>
            <person name="Sanchez-Ramirez S."/>
            <person name="Szollosi G.J."/>
            <person name="Szarkandi J.G."/>
            <person name="Papp V."/>
            <person name="Albert L."/>
            <person name="Andreopoulos W."/>
            <person name="Angelini C."/>
            <person name="Antonin V."/>
            <person name="Barry K.W."/>
            <person name="Bougher N.L."/>
            <person name="Buchanan P."/>
            <person name="Buyck B."/>
            <person name="Bense V."/>
            <person name="Catcheside P."/>
            <person name="Chovatia M."/>
            <person name="Cooper J."/>
            <person name="Damon W."/>
            <person name="Desjardin D."/>
            <person name="Finy P."/>
            <person name="Geml J."/>
            <person name="Haridas S."/>
            <person name="Hughes K."/>
            <person name="Justo A."/>
            <person name="Karasinski D."/>
            <person name="Kautmanova I."/>
            <person name="Kiss B."/>
            <person name="Kocsube S."/>
            <person name="Kotiranta H."/>
            <person name="LaButti K.M."/>
            <person name="Lechner B.E."/>
            <person name="Liimatainen K."/>
            <person name="Lipzen A."/>
            <person name="Lukacs Z."/>
            <person name="Mihaltcheva S."/>
            <person name="Morgado L.N."/>
            <person name="Niskanen T."/>
            <person name="Noordeloos M.E."/>
            <person name="Ohm R.A."/>
            <person name="Ortiz-Santana B."/>
            <person name="Ovrebo C."/>
            <person name="Racz N."/>
            <person name="Riley R."/>
            <person name="Savchenko A."/>
            <person name="Shiryaev A."/>
            <person name="Soop K."/>
            <person name="Spirin V."/>
            <person name="Szebenyi C."/>
            <person name="Tomsovsky M."/>
            <person name="Tulloss R.E."/>
            <person name="Uehling J."/>
            <person name="Grigoriev I.V."/>
            <person name="Vagvolgyi C."/>
            <person name="Papp T."/>
            <person name="Martin F.M."/>
            <person name="Miettinen O."/>
            <person name="Hibbett D.S."/>
            <person name="Nagy L.G."/>
        </authorList>
    </citation>
    <scope>NUCLEOTIDE SEQUENCE [LARGE SCALE GENOMIC DNA]</scope>
    <source>
        <strain evidence="2 3">CBS 962.96</strain>
    </source>
</reference>
<dbReference type="AlphaFoldDB" id="A0A4S8KUL2"/>
<proteinExistence type="predicted"/>
<dbReference type="PANTHER" id="PTHR31912">
    <property type="entry name" value="IP13529P"/>
    <property type="match status" value="1"/>
</dbReference>
<dbReference type="EMBL" id="ML180027">
    <property type="protein sequence ID" value="THU79421.1"/>
    <property type="molecule type" value="Genomic_DNA"/>
</dbReference>
<evidence type="ECO:0000256" key="1">
    <source>
        <dbReference type="SAM" id="MobiDB-lite"/>
    </source>
</evidence>
<dbReference type="PANTHER" id="PTHR31912:SF34">
    <property type="entry name" value="NOTOCHORD-RELATED PROTEIN"/>
    <property type="match status" value="1"/>
</dbReference>
<gene>
    <name evidence="2" type="ORF">K435DRAFT_875476</name>
</gene>
<organism evidence="2 3">
    <name type="scientific">Dendrothele bispora (strain CBS 962.96)</name>
    <dbReference type="NCBI Taxonomy" id="1314807"/>
    <lineage>
        <taxon>Eukaryota</taxon>
        <taxon>Fungi</taxon>
        <taxon>Dikarya</taxon>
        <taxon>Basidiomycota</taxon>
        <taxon>Agaricomycotina</taxon>
        <taxon>Agaricomycetes</taxon>
        <taxon>Agaricomycetidae</taxon>
        <taxon>Agaricales</taxon>
        <taxon>Agaricales incertae sedis</taxon>
        <taxon>Dendrothele</taxon>
    </lineage>
</organism>
<sequence>MPKVSSDPDFEEIPNDVTRLLCRVCTDTSDTSDCIIKKSSKRNHKNSERHKSALRERTKNQATGPASATVTQIQVPSYANLPPAHIFGQILPQAEVKNVPEYSNDPLQDLFVDDESGTYVDRFGNSISFSAGENHALKEIEADKTLLRKIDNLAYLGTHNLFGHFDEDSVSEPDDTLESQSDTITSQIASALTALEPENDDVEEDETIYVNAESNSEWFPHVSKTMFMLDLLDNLPRLRLSDEHLKAIIWVMRECGTPNVPTFSALRKAQSDLMEKFQLQSIHHVSPMGNHFFMNHPAKLIALDWSNPLVRKHMHLYPEVAPAVSETWQAEKWLNELQLDELSPMWADWKSLSKRHRHFYIHELAQTLVGDFVVLQRWVMVNGEVHVDVFQATAVETQDHGLFITIQSSEARIPAKSLAYNFLDIHKHYKGRLGFSEYSPDRFRSMNPLRSLSDGRPMFRLRMIPWSDDVSGNVSKQYNPHTNVYLANAHLPHRLLSQEYFIRYCSTSQSASSSEQFVALCEDLYVVSLIDF</sequence>
<evidence type="ECO:0000313" key="3">
    <source>
        <dbReference type="Proteomes" id="UP000297245"/>
    </source>
</evidence>
<evidence type="ECO:0000313" key="2">
    <source>
        <dbReference type="EMBL" id="THU79421.1"/>
    </source>
</evidence>
<accession>A0A4S8KUL2</accession>